<dbReference type="AlphaFoldDB" id="A0A9X1WYC9"/>
<keyword evidence="3 8" id="KW-0813">Transport</keyword>
<dbReference type="InterPro" id="IPR036259">
    <property type="entry name" value="MFS_trans_sf"/>
</dbReference>
<dbReference type="RefSeq" id="WP_241570953.1">
    <property type="nucleotide sequence ID" value="NZ_JAKUML010000006.1"/>
</dbReference>
<dbReference type="GO" id="GO:0042910">
    <property type="term" value="F:xenobiotic transmembrane transporter activity"/>
    <property type="evidence" value="ECO:0007669"/>
    <property type="project" value="InterPro"/>
</dbReference>
<name>A0A9X1WYC9_9GAMM</name>
<dbReference type="EMBL" id="JAKUML010000006">
    <property type="protein sequence ID" value="MCJ8146262.1"/>
    <property type="molecule type" value="Genomic_DNA"/>
</dbReference>
<evidence type="ECO:0000256" key="7">
    <source>
        <dbReference type="ARBA" id="ARBA00023136"/>
    </source>
</evidence>
<dbReference type="Proteomes" id="UP001139701">
    <property type="component" value="Unassembled WGS sequence"/>
</dbReference>
<protein>
    <recommendedName>
        <fullName evidence="8">Bcr/CflA family efflux transporter</fullName>
    </recommendedName>
</protein>
<dbReference type="GO" id="GO:1990961">
    <property type="term" value="P:xenobiotic detoxification by transmembrane export across the plasma membrane"/>
    <property type="evidence" value="ECO:0007669"/>
    <property type="project" value="InterPro"/>
</dbReference>
<reference evidence="10" key="1">
    <citation type="submission" date="2022-02" db="EMBL/GenBank/DDBJ databases">
        <title>Acinetobacter A3.8 sp. nov., isolated from Sediment (Zhairuo Island).</title>
        <authorList>
            <person name="Zheng K."/>
        </authorList>
    </citation>
    <scope>NUCLEOTIDE SEQUENCE</scope>
    <source>
        <strain evidence="10">A3.8</strain>
    </source>
</reference>
<dbReference type="Pfam" id="PF07690">
    <property type="entry name" value="MFS_1"/>
    <property type="match status" value="1"/>
</dbReference>
<evidence type="ECO:0000256" key="3">
    <source>
        <dbReference type="ARBA" id="ARBA00022448"/>
    </source>
</evidence>
<evidence type="ECO:0000313" key="10">
    <source>
        <dbReference type="EMBL" id="MCJ8146262.1"/>
    </source>
</evidence>
<dbReference type="PANTHER" id="PTHR23502">
    <property type="entry name" value="MAJOR FACILITATOR SUPERFAMILY"/>
    <property type="match status" value="1"/>
</dbReference>
<feature type="transmembrane region" description="Helical" evidence="8">
    <location>
        <begin position="313"/>
        <end position="337"/>
    </location>
</feature>
<keyword evidence="5 8" id="KW-0812">Transmembrane</keyword>
<dbReference type="PANTHER" id="PTHR23502:SF132">
    <property type="entry name" value="POLYAMINE TRANSPORTER 2-RELATED"/>
    <property type="match status" value="1"/>
</dbReference>
<dbReference type="PRINTS" id="PR01036">
    <property type="entry name" value="TCRTETB"/>
</dbReference>
<dbReference type="SUPFAM" id="SSF103473">
    <property type="entry name" value="MFS general substrate transporter"/>
    <property type="match status" value="1"/>
</dbReference>
<keyword evidence="7 8" id="KW-0472">Membrane</keyword>
<feature type="domain" description="Major facilitator superfamily (MFS) profile" evidence="9">
    <location>
        <begin position="12"/>
        <end position="403"/>
    </location>
</feature>
<feature type="transmembrane region" description="Helical" evidence="8">
    <location>
        <begin position="106"/>
        <end position="127"/>
    </location>
</feature>
<gene>
    <name evidence="10" type="ORF">MKI79_04980</name>
</gene>
<dbReference type="PROSITE" id="PS50850">
    <property type="entry name" value="MFS"/>
    <property type="match status" value="1"/>
</dbReference>
<dbReference type="GO" id="GO:0005886">
    <property type="term" value="C:plasma membrane"/>
    <property type="evidence" value="ECO:0007669"/>
    <property type="project" value="UniProtKB-SubCell"/>
</dbReference>
<dbReference type="CDD" id="cd17320">
    <property type="entry name" value="MFS_MdfA_MDR_like"/>
    <property type="match status" value="1"/>
</dbReference>
<feature type="transmembrane region" description="Helical" evidence="8">
    <location>
        <begin position="50"/>
        <end position="69"/>
    </location>
</feature>
<evidence type="ECO:0000259" key="9">
    <source>
        <dbReference type="PROSITE" id="PS50850"/>
    </source>
</evidence>
<feature type="transmembrane region" description="Helical" evidence="8">
    <location>
        <begin position="223"/>
        <end position="243"/>
    </location>
</feature>
<dbReference type="NCBIfam" id="TIGR00710">
    <property type="entry name" value="efflux_Bcr_CflA"/>
    <property type="match status" value="1"/>
</dbReference>
<keyword evidence="4" id="KW-1003">Cell membrane</keyword>
<evidence type="ECO:0000313" key="11">
    <source>
        <dbReference type="Proteomes" id="UP001139701"/>
    </source>
</evidence>
<proteinExistence type="inferred from homology"/>
<sequence length="405" mass="43771">MTTATENTVQYSFKWIALLGLLTALGPLSIDMYMPALPEMATEFGTTTIRISNSIPAYFFGLAIGQLIYGSLSDRIGRKKPLYIGLIIYCIGSILCVFAHSEWALICARVLQALGGCVGVVMARAAIRDSFDVRTSAQALAHMAMILGIAPIIAPLVGSVLIQFFSWHSIFILLAIVGLISLCCVHYFFHETLAVERRLNLSFKQVFILYGNILSDRSFRTPMLAMAFFSGMMFCYLTSASALLMEDLGFNQHQFALAFGLNAFGIMLFSFTNSKVVKKVGPLPLLHLGGTLQLIGAIILLIDAFAVNVGTMWILVGLFMVVSGVGLTGPNATALALSEQQNRAGTASALMGSLQFAIGLFAGVILTIFTGSVLQNMAVTMLIFAVLGLICVYVLRIRAKKTKLA</sequence>
<keyword evidence="11" id="KW-1185">Reference proteome</keyword>
<keyword evidence="6 8" id="KW-1133">Transmembrane helix</keyword>
<feature type="transmembrane region" description="Helical" evidence="8">
    <location>
        <begin position="139"/>
        <end position="164"/>
    </location>
</feature>
<feature type="transmembrane region" description="Helical" evidence="8">
    <location>
        <begin position="255"/>
        <end position="273"/>
    </location>
</feature>
<keyword evidence="8" id="KW-0997">Cell inner membrane</keyword>
<dbReference type="InterPro" id="IPR011701">
    <property type="entry name" value="MFS"/>
</dbReference>
<evidence type="ECO:0000256" key="2">
    <source>
        <dbReference type="ARBA" id="ARBA00006236"/>
    </source>
</evidence>
<organism evidence="10 11">
    <name type="scientific">Acinetobacter sedimenti</name>
    <dbReference type="NCBI Taxonomy" id="2919922"/>
    <lineage>
        <taxon>Bacteria</taxon>
        <taxon>Pseudomonadati</taxon>
        <taxon>Pseudomonadota</taxon>
        <taxon>Gammaproteobacteria</taxon>
        <taxon>Moraxellales</taxon>
        <taxon>Moraxellaceae</taxon>
        <taxon>Acinetobacter</taxon>
    </lineage>
</organism>
<comment type="caution">
    <text evidence="10">The sequence shown here is derived from an EMBL/GenBank/DDBJ whole genome shotgun (WGS) entry which is preliminary data.</text>
</comment>
<dbReference type="Gene3D" id="1.20.1720.10">
    <property type="entry name" value="Multidrug resistance protein D"/>
    <property type="match status" value="1"/>
</dbReference>
<feature type="transmembrane region" description="Helical" evidence="8">
    <location>
        <begin position="12"/>
        <end position="30"/>
    </location>
</feature>
<comment type="similarity">
    <text evidence="2 8">Belongs to the major facilitator superfamily. Bcr/CmlA family.</text>
</comment>
<feature type="transmembrane region" description="Helical" evidence="8">
    <location>
        <begin position="377"/>
        <end position="395"/>
    </location>
</feature>
<feature type="transmembrane region" description="Helical" evidence="8">
    <location>
        <begin position="349"/>
        <end position="371"/>
    </location>
</feature>
<evidence type="ECO:0000256" key="6">
    <source>
        <dbReference type="ARBA" id="ARBA00022989"/>
    </source>
</evidence>
<feature type="transmembrane region" description="Helical" evidence="8">
    <location>
        <begin position="170"/>
        <end position="189"/>
    </location>
</feature>
<feature type="transmembrane region" description="Helical" evidence="8">
    <location>
        <begin position="285"/>
        <end position="307"/>
    </location>
</feature>
<comment type="subcellular location">
    <subcellularLocation>
        <location evidence="8">Cell inner membrane</location>
        <topology evidence="8">Multi-pass membrane protein</topology>
    </subcellularLocation>
    <subcellularLocation>
        <location evidence="1">Cell membrane</location>
        <topology evidence="1">Multi-pass membrane protein</topology>
    </subcellularLocation>
</comment>
<dbReference type="InterPro" id="IPR020846">
    <property type="entry name" value="MFS_dom"/>
</dbReference>
<evidence type="ECO:0000256" key="8">
    <source>
        <dbReference type="RuleBase" id="RU365088"/>
    </source>
</evidence>
<accession>A0A9X1WYC9</accession>
<dbReference type="InterPro" id="IPR004812">
    <property type="entry name" value="Efflux_drug-R_Bcr/CmlA"/>
</dbReference>
<evidence type="ECO:0000256" key="4">
    <source>
        <dbReference type="ARBA" id="ARBA00022475"/>
    </source>
</evidence>
<feature type="transmembrane region" description="Helical" evidence="8">
    <location>
        <begin position="81"/>
        <end position="100"/>
    </location>
</feature>
<evidence type="ECO:0000256" key="5">
    <source>
        <dbReference type="ARBA" id="ARBA00022692"/>
    </source>
</evidence>
<dbReference type="FunFam" id="1.20.1720.10:FF:000005">
    <property type="entry name" value="Bcr/CflA family efflux transporter"/>
    <property type="match status" value="1"/>
</dbReference>
<evidence type="ECO:0000256" key="1">
    <source>
        <dbReference type="ARBA" id="ARBA00004651"/>
    </source>
</evidence>